<dbReference type="Proteomes" id="UP000247612">
    <property type="component" value="Unassembled WGS sequence"/>
</dbReference>
<name>A0A318L259_9FIRM</name>
<reference evidence="1 2" key="1">
    <citation type="submission" date="2018-05" db="EMBL/GenBank/DDBJ databases">
        <title>Genomic Encyclopedia of Type Strains, Phase IV (KMG-IV): sequencing the most valuable type-strain genomes for metagenomic binning, comparative biology and taxonomic classification.</title>
        <authorList>
            <person name="Goeker M."/>
        </authorList>
    </citation>
    <scope>NUCLEOTIDE SEQUENCE [LARGE SCALE GENOMIC DNA]</scope>
    <source>
        <strain evidence="1 2">JC118</strain>
    </source>
</reference>
<keyword evidence="2" id="KW-1185">Reference proteome</keyword>
<comment type="caution">
    <text evidence="1">The sequence shown here is derived from an EMBL/GenBank/DDBJ whole genome shotgun (WGS) entry which is preliminary data.</text>
</comment>
<gene>
    <name evidence="1" type="ORF">DES51_12429</name>
</gene>
<dbReference type="EMBL" id="QJKH01000024">
    <property type="protein sequence ID" value="PXX74523.1"/>
    <property type="molecule type" value="Genomic_DNA"/>
</dbReference>
<organism evidence="1 2">
    <name type="scientific">Dielma fastidiosa</name>
    <dbReference type="NCBI Taxonomy" id="1034346"/>
    <lineage>
        <taxon>Bacteria</taxon>
        <taxon>Bacillati</taxon>
        <taxon>Bacillota</taxon>
        <taxon>Erysipelotrichia</taxon>
        <taxon>Erysipelotrichales</taxon>
        <taxon>Erysipelotrichaceae</taxon>
        <taxon>Dielma</taxon>
    </lineage>
</organism>
<dbReference type="OrthoDB" id="92308at2"/>
<dbReference type="RefSeq" id="WP_022938919.1">
    <property type="nucleotide sequence ID" value="NZ_CABKRQ010000007.1"/>
</dbReference>
<evidence type="ECO:0000313" key="2">
    <source>
        <dbReference type="Proteomes" id="UP000247612"/>
    </source>
</evidence>
<accession>A0A318L259</accession>
<evidence type="ECO:0000313" key="1">
    <source>
        <dbReference type="EMBL" id="PXX74523.1"/>
    </source>
</evidence>
<sequence>MIEIKNCTVSNIENALRGMRNPLDSWEKSDSITTDGKFILGPNDLKLARKLCAAGSDHRKFLRQIFVSLDITAPLYWWKEFDTYKVGTVANSTSTMHTIHKKEINESLFSCEKLDAERLALFKNYLDQIEQLRQQYLIDKDPELWIQMIQLLPSSFNQLRTCTMNFETLLNIYHSRKNHKLSEWRQFCDMILKIEYFDMIAEISSQSL</sequence>
<dbReference type="STRING" id="1034346.GCA_000313565_02634"/>
<dbReference type="AlphaFoldDB" id="A0A318L259"/>
<proteinExistence type="predicted"/>
<protein>
    <submittedName>
        <fullName evidence="1">Uncharacterized protein</fullName>
    </submittedName>
</protein>